<proteinExistence type="predicted"/>
<dbReference type="STRING" id="1301915.JH146_0235"/>
<protein>
    <recommendedName>
        <fullName evidence="3">Lipoprotein</fullName>
    </recommendedName>
</protein>
<organism evidence="1 2">
    <name type="scientific">Methanocaldococcus bathoardescens</name>
    <dbReference type="NCBI Taxonomy" id="1301915"/>
    <lineage>
        <taxon>Archaea</taxon>
        <taxon>Methanobacteriati</taxon>
        <taxon>Methanobacteriota</taxon>
        <taxon>Methanomada group</taxon>
        <taxon>Methanococci</taxon>
        <taxon>Methanococcales</taxon>
        <taxon>Methanocaldococcaceae</taxon>
        <taxon>Methanocaldococcus</taxon>
    </lineage>
</organism>
<name>A0A076LA94_9EURY</name>
<evidence type="ECO:0000313" key="1">
    <source>
        <dbReference type="EMBL" id="AIJ05086.1"/>
    </source>
</evidence>
<dbReference type="AlphaFoldDB" id="A0A076LA94"/>
<sequence>MRKLIIFFLSLILIASICGCFNNGKKEINELNISAKNENIQNHKNISIENPRMDNLKDNNKINITNNESIANNMTNDTKETKKYDFSKQIDIDEMFLNLPYEKTIEYEGCVIKKYSSNGFTVTFEVSTKPIDFSYAYIYNEVKKYPQRDAFGDYTYYEFIPRNVNLSISYCYYREVGNYYIVMQTYEKSKRANDLWINWTKHIFSLFEE</sequence>
<evidence type="ECO:0000313" key="2">
    <source>
        <dbReference type="Proteomes" id="UP000028781"/>
    </source>
</evidence>
<dbReference type="RefSeq" id="WP_048201289.1">
    <property type="nucleotide sequence ID" value="NZ_CP009149.1"/>
</dbReference>
<accession>A0A076LA94</accession>
<keyword evidence="2" id="KW-1185">Reference proteome</keyword>
<reference evidence="1 2" key="1">
    <citation type="journal article" date="2015" name="Int. J. Syst. Evol. Microbiol.">
        <title>M ethanocaldococcus bathoardescens sp. nov., a hyperthermophilic methanogen isolated from a volcanically active deep-sea hydrothermal vent.</title>
        <authorList>
            <person name="Stewart L.C."/>
            <person name="Jung J.H."/>
            <person name="Kim Y.T."/>
            <person name="Kwon S.W."/>
            <person name="Park C.S."/>
            <person name="Holden J.F."/>
        </authorList>
    </citation>
    <scope>NUCLEOTIDE SEQUENCE [LARGE SCALE GENOMIC DNA]</scope>
    <source>
        <strain evidence="1 2">JH146</strain>
    </source>
</reference>
<evidence type="ECO:0008006" key="3">
    <source>
        <dbReference type="Google" id="ProtNLM"/>
    </source>
</evidence>
<gene>
    <name evidence="1" type="ORF">JH146_0235</name>
</gene>
<dbReference type="KEGG" id="mjh:JH146_0235"/>
<dbReference type="OrthoDB" id="65967at2157"/>
<dbReference type="PROSITE" id="PS51257">
    <property type="entry name" value="PROKAR_LIPOPROTEIN"/>
    <property type="match status" value="1"/>
</dbReference>
<dbReference type="EMBL" id="CP009149">
    <property type="protein sequence ID" value="AIJ05086.1"/>
    <property type="molecule type" value="Genomic_DNA"/>
</dbReference>
<dbReference type="HOGENOM" id="CLU_1357933_0_0_2"/>
<dbReference type="GeneID" id="24890827"/>
<dbReference type="Proteomes" id="UP000028781">
    <property type="component" value="Chromosome"/>
</dbReference>